<dbReference type="SUPFAM" id="SSF46938">
    <property type="entry name" value="CRAL/TRIO N-terminal domain"/>
    <property type="match status" value="1"/>
</dbReference>
<organism evidence="1 2">
    <name type="scientific">Phlebotomus papatasi</name>
    <name type="common">Sandfly</name>
    <dbReference type="NCBI Taxonomy" id="29031"/>
    <lineage>
        <taxon>Eukaryota</taxon>
        <taxon>Metazoa</taxon>
        <taxon>Ecdysozoa</taxon>
        <taxon>Arthropoda</taxon>
        <taxon>Hexapoda</taxon>
        <taxon>Insecta</taxon>
        <taxon>Pterygota</taxon>
        <taxon>Neoptera</taxon>
        <taxon>Endopterygota</taxon>
        <taxon>Diptera</taxon>
        <taxon>Nematocera</taxon>
        <taxon>Psychodoidea</taxon>
        <taxon>Psychodidae</taxon>
        <taxon>Phlebotomus</taxon>
        <taxon>Phlebotomus</taxon>
    </lineage>
</organism>
<sequence length="307" mass="34967">MAQVRPLSSELSLQAQDELGEISGKIESDLQALKDWIGKQSHLTARTDDQFLIAFLRGCKYSLERAKEKIDMYYTIRTAIPEFFVDRDPQNKKLLEVLRLGLSLPLPIPVPENGSRILLVKQGAYDPSKISVVDVLKVSYMITDVMIWDDDNCAVAGQTILVDLQGLSFGHLTQVTPTLLKKMTSSIQEAYPIRQKGMHFINPMPGFESLFKIFHGFLSEKIKKRTFVHGSLEDLHKHIPKALLPTEYGGDAGPVQQIIDDWTDKLLERRDWFLEDDKFKSDERKRVGKAKNADILMQGSFRTLEFD</sequence>
<dbReference type="GO" id="GO:0016020">
    <property type="term" value="C:membrane"/>
    <property type="evidence" value="ECO:0007669"/>
    <property type="project" value="TreeGrafter"/>
</dbReference>
<dbReference type="PROSITE" id="PS50191">
    <property type="entry name" value="CRAL_TRIO"/>
    <property type="match status" value="1"/>
</dbReference>
<proteinExistence type="predicted"/>
<dbReference type="AlphaFoldDB" id="A0A1B0EVG2"/>
<dbReference type="VEuPathDB" id="VectorBase:PPAI000154"/>
<dbReference type="Proteomes" id="UP000092462">
    <property type="component" value="Unassembled WGS sequence"/>
</dbReference>
<dbReference type="PRINTS" id="PR00180">
    <property type="entry name" value="CRETINALDHBP"/>
</dbReference>
<dbReference type="SMART" id="SM00516">
    <property type="entry name" value="SEC14"/>
    <property type="match status" value="1"/>
</dbReference>
<dbReference type="Gene3D" id="3.40.525.10">
    <property type="entry name" value="CRAL-TRIO lipid binding domain"/>
    <property type="match status" value="1"/>
</dbReference>
<dbReference type="GeneID" id="129802003"/>
<dbReference type="SUPFAM" id="SSF52087">
    <property type="entry name" value="CRAL/TRIO domain"/>
    <property type="match status" value="1"/>
</dbReference>
<accession>A0A1B0EVG2</accession>
<dbReference type="CDD" id="cd00170">
    <property type="entry name" value="SEC14"/>
    <property type="match status" value="1"/>
</dbReference>
<dbReference type="EnsemblMetazoa" id="PPAI000154-RA">
    <property type="protein sequence ID" value="PPAI000154-PA"/>
    <property type="gene ID" value="PPAI000154"/>
</dbReference>
<dbReference type="VEuPathDB" id="VectorBase:PPAPM1_012084"/>
<dbReference type="InterPro" id="IPR036865">
    <property type="entry name" value="CRAL-TRIO_dom_sf"/>
</dbReference>
<reference evidence="1" key="1">
    <citation type="submission" date="2022-08" db="UniProtKB">
        <authorList>
            <consortium name="EnsemblMetazoa"/>
        </authorList>
    </citation>
    <scope>IDENTIFICATION</scope>
    <source>
        <strain evidence="1">Israel</strain>
    </source>
</reference>
<evidence type="ECO:0000313" key="1">
    <source>
        <dbReference type="EnsemblMetazoa" id="PPAI000154-PA"/>
    </source>
</evidence>
<dbReference type="OrthoDB" id="6682367at2759"/>
<dbReference type="Gene3D" id="1.20.5.1200">
    <property type="entry name" value="Alpha-tocopherol transfer"/>
    <property type="match status" value="1"/>
</dbReference>
<dbReference type="EMBL" id="AJVK01009187">
    <property type="status" value="NOT_ANNOTATED_CDS"/>
    <property type="molecule type" value="Genomic_DNA"/>
</dbReference>
<evidence type="ECO:0000313" key="2">
    <source>
        <dbReference type="Proteomes" id="UP000092462"/>
    </source>
</evidence>
<dbReference type="RefSeq" id="XP_055703506.1">
    <property type="nucleotide sequence ID" value="XM_055847531.1"/>
</dbReference>
<dbReference type="EMBL" id="AJVK01009186">
    <property type="status" value="NOT_ANNOTATED_CDS"/>
    <property type="molecule type" value="Genomic_DNA"/>
</dbReference>
<dbReference type="Pfam" id="PF00650">
    <property type="entry name" value="CRAL_TRIO"/>
    <property type="match status" value="1"/>
</dbReference>
<dbReference type="GO" id="GO:1902936">
    <property type="term" value="F:phosphatidylinositol bisphosphate binding"/>
    <property type="evidence" value="ECO:0007669"/>
    <property type="project" value="TreeGrafter"/>
</dbReference>
<dbReference type="SMART" id="SM01100">
    <property type="entry name" value="CRAL_TRIO_N"/>
    <property type="match status" value="1"/>
</dbReference>
<dbReference type="PANTHER" id="PTHR10174:SF216">
    <property type="entry name" value="CRAL-TRIO DOMAIN-CONTAINING PROTEIN-RELATED"/>
    <property type="match status" value="1"/>
</dbReference>
<dbReference type="KEGG" id="ppap:129802003"/>
<protein>
    <submittedName>
        <fullName evidence="1">Uncharacterized protein</fullName>
    </submittedName>
</protein>
<keyword evidence="2" id="KW-1185">Reference proteome</keyword>
<name>A0A1B0EVG2_PHLPP</name>
<dbReference type="RefSeq" id="XP_055703505.1">
    <property type="nucleotide sequence ID" value="XM_055847530.1"/>
</dbReference>
<dbReference type="Gene3D" id="1.10.8.20">
    <property type="entry name" value="N-terminal domain of phosphatidylinositol transfer protein sec14p"/>
    <property type="match status" value="1"/>
</dbReference>
<dbReference type="InterPro" id="IPR001251">
    <property type="entry name" value="CRAL-TRIO_dom"/>
</dbReference>
<dbReference type="PANTHER" id="PTHR10174">
    <property type="entry name" value="ALPHA-TOCOPHEROL TRANSFER PROTEIN-RELATED"/>
    <property type="match status" value="1"/>
</dbReference>
<dbReference type="InterPro" id="IPR011074">
    <property type="entry name" value="CRAL/TRIO_N_dom"/>
</dbReference>
<dbReference type="InterPro" id="IPR036273">
    <property type="entry name" value="CRAL/TRIO_N_dom_sf"/>
</dbReference>